<dbReference type="eggNOG" id="COG4540">
    <property type="taxonomic scope" value="Bacteria"/>
</dbReference>
<evidence type="ECO:0000259" key="1">
    <source>
        <dbReference type="Pfam" id="PF04717"/>
    </source>
</evidence>
<accession>E0WUR2</accession>
<protein>
    <submittedName>
        <fullName evidence="2">Putative phage baseplate protein</fullName>
    </submittedName>
</protein>
<keyword evidence="3" id="KW-1185">Reference proteome</keyword>
<dbReference type="InterPro" id="IPR006531">
    <property type="entry name" value="Gp5/Vgr_OB"/>
</dbReference>
<organism evidence="2 3">
    <name type="scientific">Candidatus Regiella insecticola LSR1</name>
    <dbReference type="NCBI Taxonomy" id="663321"/>
    <lineage>
        <taxon>Bacteria</taxon>
        <taxon>Pseudomonadati</taxon>
        <taxon>Pseudomonadota</taxon>
        <taxon>Gammaproteobacteria</taxon>
        <taxon>Enterobacterales</taxon>
        <taxon>Enterobacteriaceae</taxon>
        <taxon>aphid secondary symbionts</taxon>
        <taxon>Candidatus Regiella</taxon>
    </lineage>
</organism>
<evidence type="ECO:0000313" key="2">
    <source>
        <dbReference type="EMBL" id="EFL91253.1"/>
    </source>
</evidence>
<reference evidence="2" key="1">
    <citation type="journal article" date="2009" name="Environ. Microbiol.">
        <title>Dynamics of genome evolution in facultative symbionts of aphids.</title>
        <authorList>
            <person name="Degnan P.H."/>
            <person name="Leonardo T.E."/>
            <person name="Cass B.N."/>
            <person name="Hurwitz B."/>
            <person name="Stern D."/>
            <person name="Gibbs R.A."/>
            <person name="Richards S."/>
            <person name="Moran N.A."/>
        </authorList>
    </citation>
    <scope>NUCLEOTIDE SEQUENCE [LARGE SCALE GENOMIC DNA]</scope>
    <source>
        <strain evidence="2">LSR1</strain>
    </source>
</reference>
<dbReference type="STRING" id="663321.REG_1847"/>
<dbReference type="EMBL" id="GL379702">
    <property type="protein sequence ID" value="EFL91253.1"/>
    <property type="molecule type" value="Genomic_DNA"/>
</dbReference>
<evidence type="ECO:0000313" key="3">
    <source>
        <dbReference type="Proteomes" id="UP000005726"/>
    </source>
</evidence>
<dbReference type="AlphaFoldDB" id="E0WUR2"/>
<gene>
    <name evidence="2" type="ORF">REG_1847</name>
</gene>
<proteinExistence type="predicted"/>
<sequence length="121" mass="13479">MHEAEFEQRVANLIRVGVVEEVDCKRVRTRVRLGKLLVMDWLPMLALRAGQVRIWASLKKGEQVLIAAPSGELGLATIVGSYFHQKRSVPSKDQDAVLLAWDNGDRIGIQTGSLNDTDQAR</sequence>
<dbReference type="RefSeq" id="WP_006705452.1">
    <property type="nucleotide sequence ID" value="NZ_CAWLGB010000114.1"/>
</dbReference>
<dbReference type="InterPro" id="IPR037026">
    <property type="entry name" value="Vgr_OB-fold_dom_sf"/>
</dbReference>
<dbReference type="Gene3D" id="2.40.50.230">
    <property type="entry name" value="Gp5 N-terminal domain"/>
    <property type="match status" value="1"/>
</dbReference>
<dbReference type="HOGENOM" id="CLU_088884_5_0_6"/>
<dbReference type="InterPro" id="IPR013046">
    <property type="entry name" value="GpV/Gp45"/>
</dbReference>
<name>E0WUR2_9ENTR</name>
<dbReference type="Proteomes" id="UP000005726">
    <property type="component" value="Unassembled WGS sequence"/>
</dbReference>
<dbReference type="Pfam" id="PF04717">
    <property type="entry name" value="Phage_base_V"/>
    <property type="match status" value="1"/>
</dbReference>
<feature type="domain" description="Gp5/Type VI secretion system Vgr protein OB-fold" evidence="1">
    <location>
        <begin position="16"/>
        <end position="83"/>
    </location>
</feature>
<dbReference type="NCBIfam" id="TIGR01644">
    <property type="entry name" value="phage_P2_V"/>
    <property type="match status" value="1"/>
</dbReference>